<dbReference type="GO" id="GO:0051119">
    <property type="term" value="F:sugar transmembrane transporter activity"/>
    <property type="evidence" value="ECO:0007669"/>
    <property type="project" value="InterPro"/>
</dbReference>
<keyword evidence="3" id="KW-0813">Transport</keyword>
<evidence type="ECO:0000259" key="10">
    <source>
        <dbReference type="PROSITE" id="PS50850"/>
    </source>
</evidence>
<feature type="transmembrane region" description="Helical" evidence="9">
    <location>
        <begin position="473"/>
        <end position="493"/>
    </location>
</feature>
<dbReference type="PROSITE" id="PS50850">
    <property type="entry name" value="MFS"/>
    <property type="match status" value="1"/>
</dbReference>
<evidence type="ECO:0000256" key="8">
    <source>
        <dbReference type="ARBA" id="ARBA00023136"/>
    </source>
</evidence>
<comment type="similarity">
    <text evidence="2">Belongs to the major facilitator superfamily. Sugar transporter (TC 2.A.1.1) family.</text>
</comment>
<keyword evidence="4" id="KW-1003">Cell membrane</keyword>
<gene>
    <name evidence="11" type="ORF">WN944_007419</name>
</gene>
<evidence type="ECO:0000256" key="2">
    <source>
        <dbReference type="ARBA" id="ARBA00010992"/>
    </source>
</evidence>
<comment type="caution">
    <text evidence="11">The sequence shown here is derived from an EMBL/GenBank/DDBJ whole genome shotgun (WGS) entry which is preliminary data.</text>
</comment>
<feature type="transmembrane region" description="Helical" evidence="9">
    <location>
        <begin position="233"/>
        <end position="254"/>
    </location>
</feature>
<keyword evidence="8 9" id="KW-0472">Membrane</keyword>
<accession>A0AAP0QUV3</accession>
<evidence type="ECO:0000256" key="6">
    <source>
        <dbReference type="ARBA" id="ARBA00022692"/>
    </source>
</evidence>
<dbReference type="PANTHER" id="PTHR48021:SF48">
    <property type="entry name" value="MAJOR FACILITATOR SUPERFAMILY (MFS) PROFILE DOMAIN-CONTAINING PROTEIN"/>
    <property type="match status" value="1"/>
</dbReference>
<keyword evidence="7 9" id="KW-1133">Transmembrane helix</keyword>
<dbReference type="InterPro" id="IPR044775">
    <property type="entry name" value="MFS_ERD6/Tret1-like"/>
</dbReference>
<dbReference type="Pfam" id="PF00083">
    <property type="entry name" value="Sugar_tr"/>
    <property type="match status" value="1"/>
</dbReference>
<dbReference type="Proteomes" id="UP001428341">
    <property type="component" value="Unassembled WGS sequence"/>
</dbReference>
<dbReference type="GO" id="GO:0005886">
    <property type="term" value="C:plasma membrane"/>
    <property type="evidence" value="ECO:0007669"/>
    <property type="project" value="UniProtKB-SubCell"/>
</dbReference>
<proteinExistence type="inferred from homology"/>
<feature type="transmembrane region" description="Helical" evidence="9">
    <location>
        <begin position="52"/>
        <end position="72"/>
    </location>
</feature>
<feature type="transmembrane region" description="Helical" evidence="9">
    <location>
        <begin position="314"/>
        <end position="336"/>
    </location>
</feature>
<dbReference type="PANTHER" id="PTHR48021">
    <property type="match status" value="1"/>
</dbReference>
<comment type="subcellular location">
    <subcellularLocation>
        <location evidence="1">Cell membrane</location>
        <topology evidence="1">Multi-pass membrane protein</topology>
    </subcellularLocation>
</comment>
<evidence type="ECO:0000256" key="4">
    <source>
        <dbReference type="ARBA" id="ARBA00022475"/>
    </source>
</evidence>
<dbReference type="InterPro" id="IPR005828">
    <property type="entry name" value="MFS_sugar_transport-like"/>
</dbReference>
<dbReference type="SUPFAM" id="SSF103473">
    <property type="entry name" value="MFS general substrate transporter"/>
    <property type="match status" value="1"/>
</dbReference>
<sequence length="513" mass="55322">MQGSDSSATPAVILSTLVAICGSVAYGCSVGYSSPVEAGITADLGLSLIEDVWSLYLGLFLIGIEVGLMAYADANNLVVADLHARHELLFPGNTWALIAAISSIVQVLRFFFIPETPRRLYSVFGSVMTIGAISGSLINGKIADLTGRRCAMWLSDLFCIFGWLAIAFSKDAWSLYLGRCSLGIGLELMTYVIPIYIAEITPKNVRGAFTAANQLLVASGLSVIYLVGTVVSWRALALIAAVPCLLQVVGLFFIPESPRWLAKIGKEKELETTLQRLRGKTADISMESADIRDYTQTFKNDSRAGIFDLFQRKYAYSLSVGVGLMVMQPLVGSAAIAYYASYIFAAADLLTAIIQLPAIVASVLFTDKSGRRPLLLASAIGTCLSLSIIALAFCLQDTNHWNEVTPVLVYIGIMGFSVLYSVGMGGLPSVIMSEIFPINIKGSAGSLVIQLHNCSSWIVTCTFLSMMEWSTTGTFSIFWVICAAAVLFVVFLVPETKGQTLEEIQISIIKSSQ</sequence>
<keyword evidence="6 9" id="KW-0812">Transmembrane</keyword>
<evidence type="ECO:0000256" key="9">
    <source>
        <dbReference type="SAM" id="Phobius"/>
    </source>
</evidence>
<keyword evidence="5" id="KW-0762">Sugar transport</keyword>
<evidence type="ECO:0000313" key="12">
    <source>
        <dbReference type="Proteomes" id="UP001428341"/>
    </source>
</evidence>
<feature type="transmembrane region" description="Helical" evidence="9">
    <location>
        <begin position="175"/>
        <end position="197"/>
    </location>
</feature>
<dbReference type="InterPro" id="IPR050549">
    <property type="entry name" value="MFS_Trehalose_Transporter"/>
</dbReference>
<evidence type="ECO:0000256" key="3">
    <source>
        <dbReference type="ARBA" id="ARBA00022448"/>
    </source>
</evidence>
<feature type="transmembrane region" description="Helical" evidence="9">
    <location>
        <begin position="150"/>
        <end position="169"/>
    </location>
</feature>
<protein>
    <recommendedName>
        <fullName evidence="10">Major facilitator superfamily (MFS) profile domain-containing protein</fullName>
    </recommendedName>
</protein>
<feature type="transmembrane region" description="Helical" evidence="9">
    <location>
        <begin position="374"/>
        <end position="395"/>
    </location>
</feature>
<evidence type="ECO:0000256" key="5">
    <source>
        <dbReference type="ARBA" id="ARBA00022597"/>
    </source>
</evidence>
<dbReference type="EMBL" id="JBCGBO010000003">
    <property type="protein sequence ID" value="KAK9215414.1"/>
    <property type="molecule type" value="Genomic_DNA"/>
</dbReference>
<feature type="domain" description="Major facilitator superfamily (MFS) profile" evidence="10">
    <location>
        <begin position="51"/>
        <end position="497"/>
    </location>
</feature>
<reference evidence="11 12" key="1">
    <citation type="submission" date="2024-05" db="EMBL/GenBank/DDBJ databases">
        <title>Haplotype-resolved chromosome-level genome assembly of Huyou (Citrus changshanensis).</title>
        <authorList>
            <person name="Miao C."/>
            <person name="Chen W."/>
            <person name="Wu Y."/>
            <person name="Wang L."/>
            <person name="Zhao S."/>
            <person name="Grierson D."/>
            <person name="Xu C."/>
            <person name="Chen K."/>
        </authorList>
    </citation>
    <scope>NUCLEOTIDE SEQUENCE [LARGE SCALE GENOMIC DNA]</scope>
    <source>
        <strain evidence="11">01-14</strain>
        <tissue evidence="11">Leaf</tissue>
    </source>
</reference>
<feature type="transmembrane region" description="Helical" evidence="9">
    <location>
        <begin position="407"/>
        <end position="432"/>
    </location>
</feature>
<dbReference type="InterPro" id="IPR003663">
    <property type="entry name" value="Sugar/inositol_transpt"/>
</dbReference>
<dbReference type="CDD" id="cd17358">
    <property type="entry name" value="MFS_GLUT6_8_Class3_like"/>
    <property type="match status" value="1"/>
</dbReference>
<feature type="transmembrane region" description="Helical" evidence="9">
    <location>
        <begin position="12"/>
        <end position="32"/>
    </location>
</feature>
<dbReference type="PRINTS" id="PR00171">
    <property type="entry name" value="SUGRTRNSPORT"/>
</dbReference>
<feature type="transmembrane region" description="Helical" evidence="9">
    <location>
        <begin position="342"/>
        <end position="365"/>
    </location>
</feature>
<dbReference type="AlphaFoldDB" id="A0AAP0QUV3"/>
<feature type="transmembrane region" description="Helical" evidence="9">
    <location>
        <begin position="209"/>
        <end position="227"/>
    </location>
</feature>
<keyword evidence="12" id="KW-1185">Reference proteome</keyword>
<evidence type="ECO:0000256" key="7">
    <source>
        <dbReference type="ARBA" id="ARBA00022989"/>
    </source>
</evidence>
<feature type="transmembrane region" description="Helical" evidence="9">
    <location>
        <begin position="119"/>
        <end position="138"/>
    </location>
</feature>
<name>A0AAP0QUV3_9ROSI</name>
<dbReference type="InterPro" id="IPR036259">
    <property type="entry name" value="MFS_trans_sf"/>
</dbReference>
<feature type="transmembrane region" description="Helical" evidence="9">
    <location>
        <begin position="93"/>
        <end position="113"/>
    </location>
</feature>
<dbReference type="InterPro" id="IPR020846">
    <property type="entry name" value="MFS_dom"/>
</dbReference>
<organism evidence="11 12">
    <name type="scientific">Citrus x changshan-huyou</name>
    <dbReference type="NCBI Taxonomy" id="2935761"/>
    <lineage>
        <taxon>Eukaryota</taxon>
        <taxon>Viridiplantae</taxon>
        <taxon>Streptophyta</taxon>
        <taxon>Embryophyta</taxon>
        <taxon>Tracheophyta</taxon>
        <taxon>Spermatophyta</taxon>
        <taxon>Magnoliopsida</taxon>
        <taxon>eudicotyledons</taxon>
        <taxon>Gunneridae</taxon>
        <taxon>Pentapetalae</taxon>
        <taxon>rosids</taxon>
        <taxon>malvids</taxon>
        <taxon>Sapindales</taxon>
        <taxon>Rutaceae</taxon>
        <taxon>Aurantioideae</taxon>
        <taxon>Citrus</taxon>
    </lineage>
</organism>
<dbReference type="Gene3D" id="1.20.1250.20">
    <property type="entry name" value="MFS general substrate transporter like domains"/>
    <property type="match status" value="1"/>
</dbReference>
<evidence type="ECO:0000313" key="11">
    <source>
        <dbReference type="EMBL" id="KAK9215414.1"/>
    </source>
</evidence>
<evidence type="ECO:0000256" key="1">
    <source>
        <dbReference type="ARBA" id="ARBA00004651"/>
    </source>
</evidence>
<dbReference type="FunFam" id="1.20.1250.20:FF:000218">
    <property type="entry name" value="facilitated trehalose transporter Tret1"/>
    <property type="match status" value="1"/>
</dbReference>